<dbReference type="GO" id="GO:0016301">
    <property type="term" value="F:kinase activity"/>
    <property type="evidence" value="ECO:0007669"/>
    <property type="project" value="UniProtKB-KW"/>
</dbReference>
<protein>
    <submittedName>
        <fullName evidence="5">Two-component system NtrC family sensor kinase</fullName>
    </submittedName>
</protein>
<accession>A0A562VNZ8</accession>
<evidence type="ECO:0000256" key="3">
    <source>
        <dbReference type="SAM" id="Coils"/>
    </source>
</evidence>
<dbReference type="InterPro" id="IPR035965">
    <property type="entry name" value="PAS-like_dom_sf"/>
</dbReference>
<comment type="caution">
    <text evidence="5">The sequence shown here is derived from an EMBL/GenBank/DDBJ whole genome shotgun (WGS) entry which is preliminary data.</text>
</comment>
<dbReference type="PANTHER" id="PTHR44591">
    <property type="entry name" value="STRESS RESPONSE REGULATOR PROTEIN 1"/>
    <property type="match status" value="1"/>
</dbReference>
<keyword evidence="5" id="KW-0418">Kinase</keyword>
<keyword evidence="3" id="KW-0175">Coiled coil</keyword>
<feature type="coiled-coil region" evidence="3">
    <location>
        <begin position="131"/>
        <end position="158"/>
    </location>
</feature>
<dbReference type="PANTHER" id="PTHR44591:SF19">
    <property type="entry name" value="TWO-COMPONENT RESPONSE REGULATOR-RELATED"/>
    <property type="match status" value="1"/>
</dbReference>
<dbReference type="InterPro" id="IPR001789">
    <property type="entry name" value="Sig_transdc_resp-reg_receiver"/>
</dbReference>
<sequence>MDEQVRILCVDDEANVLRSLERIFLDDDFEIYTATSGDEGLKLLATAPETQVVISDYRMPGMTGVEFLREVCSRWPDTVRIVLSGYADTAAIVEAINEGQIYKFIPKPWNDDELRITIIKAVETYFLHKRNQELASKLAESNEELQILNENLERIVTDRTAELILQNKALVHTRNILQMLPVGVVCVVPDGVIVQCNEFAACIIGKECEMILREKVVEVLPQPFTDFITRLFEQESLSDVVVLNGENLLLKGVHVQAEGQEAVVVAFVSADVNEMQRR</sequence>
<evidence type="ECO:0000256" key="2">
    <source>
        <dbReference type="PROSITE-ProRule" id="PRU00169"/>
    </source>
</evidence>
<dbReference type="SUPFAM" id="SSF55785">
    <property type="entry name" value="PYP-like sensor domain (PAS domain)"/>
    <property type="match status" value="1"/>
</dbReference>
<organism evidence="5 6">
    <name type="scientific">Geobacter argillaceus</name>
    <dbReference type="NCBI Taxonomy" id="345631"/>
    <lineage>
        <taxon>Bacteria</taxon>
        <taxon>Pseudomonadati</taxon>
        <taxon>Thermodesulfobacteriota</taxon>
        <taxon>Desulfuromonadia</taxon>
        <taxon>Geobacterales</taxon>
        <taxon>Geobacteraceae</taxon>
        <taxon>Geobacter</taxon>
    </lineage>
</organism>
<feature type="domain" description="Response regulatory" evidence="4">
    <location>
        <begin position="6"/>
        <end position="122"/>
    </location>
</feature>
<dbReference type="InterPro" id="IPR011006">
    <property type="entry name" value="CheY-like_superfamily"/>
</dbReference>
<proteinExistence type="predicted"/>
<dbReference type="Pfam" id="PF00072">
    <property type="entry name" value="Response_reg"/>
    <property type="match status" value="1"/>
</dbReference>
<dbReference type="CDD" id="cd17569">
    <property type="entry name" value="REC_HupR-like"/>
    <property type="match status" value="1"/>
</dbReference>
<gene>
    <name evidence="5" type="ORF">JN12_01873</name>
</gene>
<dbReference type="SUPFAM" id="SSF52172">
    <property type="entry name" value="CheY-like"/>
    <property type="match status" value="1"/>
</dbReference>
<dbReference type="SMART" id="SM00448">
    <property type="entry name" value="REC"/>
    <property type="match status" value="1"/>
</dbReference>
<keyword evidence="1 2" id="KW-0597">Phosphoprotein</keyword>
<keyword evidence="6" id="KW-1185">Reference proteome</keyword>
<dbReference type="GO" id="GO:0000160">
    <property type="term" value="P:phosphorelay signal transduction system"/>
    <property type="evidence" value="ECO:0007669"/>
    <property type="project" value="InterPro"/>
</dbReference>
<evidence type="ECO:0000259" key="4">
    <source>
        <dbReference type="PROSITE" id="PS50110"/>
    </source>
</evidence>
<dbReference type="PROSITE" id="PS50110">
    <property type="entry name" value="RESPONSE_REGULATORY"/>
    <property type="match status" value="1"/>
</dbReference>
<dbReference type="Proteomes" id="UP000319449">
    <property type="component" value="Unassembled WGS sequence"/>
</dbReference>
<reference evidence="5 6" key="1">
    <citation type="submission" date="2019-07" db="EMBL/GenBank/DDBJ databases">
        <title>Genomic Encyclopedia of Archaeal and Bacterial Type Strains, Phase II (KMG-II): from individual species to whole genera.</title>
        <authorList>
            <person name="Goeker M."/>
        </authorList>
    </citation>
    <scope>NUCLEOTIDE SEQUENCE [LARGE SCALE GENOMIC DNA]</scope>
    <source>
        <strain evidence="5 6">ATCC BAA-1139</strain>
    </source>
</reference>
<evidence type="ECO:0000256" key="1">
    <source>
        <dbReference type="ARBA" id="ARBA00022553"/>
    </source>
</evidence>
<dbReference type="InterPro" id="IPR050595">
    <property type="entry name" value="Bact_response_regulator"/>
</dbReference>
<evidence type="ECO:0000313" key="5">
    <source>
        <dbReference type="EMBL" id="TWJ19457.1"/>
    </source>
</evidence>
<dbReference type="Gene3D" id="3.40.50.2300">
    <property type="match status" value="1"/>
</dbReference>
<dbReference type="RefSeq" id="WP_246125812.1">
    <property type="nucleotide sequence ID" value="NZ_VLLN01000009.1"/>
</dbReference>
<keyword evidence="5" id="KW-0808">Transferase</keyword>
<evidence type="ECO:0000313" key="6">
    <source>
        <dbReference type="Proteomes" id="UP000319449"/>
    </source>
</evidence>
<name>A0A562VNZ8_9BACT</name>
<dbReference type="AlphaFoldDB" id="A0A562VNZ8"/>
<feature type="modified residue" description="4-aspartylphosphate" evidence="2">
    <location>
        <position position="56"/>
    </location>
</feature>
<dbReference type="EMBL" id="VLLN01000009">
    <property type="protein sequence ID" value="TWJ19457.1"/>
    <property type="molecule type" value="Genomic_DNA"/>
</dbReference>